<dbReference type="OrthoDB" id="9791262at2"/>
<protein>
    <submittedName>
        <fullName evidence="2">Phytanoyl-CoA dioxygenase (PhyH)</fullName>
    </submittedName>
</protein>
<organism evidence="2 3">
    <name type="scientific">Caulifigura coniformis</name>
    <dbReference type="NCBI Taxonomy" id="2527983"/>
    <lineage>
        <taxon>Bacteria</taxon>
        <taxon>Pseudomonadati</taxon>
        <taxon>Planctomycetota</taxon>
        <taxon>Planctomycetia</taxon>
        <taxon>Planctomycetales</taxon>
        <taxon>Planctomycetaceae</taxon>
        <taxon>Caulifigura</taxon>
    </lineage>
</organism>
<dbReference type="EMBL" id="CP036271">
    <property type="protein sequence ID" value="QDT56438.1"/>
    <property type="molecule type" value="Genomic_DNA"/>
</dbReference>
<reference evidence="2 3" key="1">
    <citation type="submission" date="2019-02" db="EMBL/GenBank/DDBJ databases">
        <title>Deep-cultivation of Planctomycetes and their phenomic and genomic characterization uncovers novel biology.</title>
        <authorList>
            <person name="Wiegand S."/>
            <person name="Jogler M."/>
            <person name="Boedeker C."/>
            <person name="Pinto D."/>
            <person name="Vollmers J."/>
            <person name="Rivas-Marin E."/>
            <person name="Kohn T."/>
            <person name="Peeters S.H."/>
            <person name="Heuer A."/>
            <person name="Rast P."/>
            <person name="Oberbeckmann S."/>
            <person name="Bunk B."/>
            <person name="Jeske O."/>
            <person name="Meyerdierks A."/>
            <person name="Storesund J.E."/>
            <person name="Kallscheuer N."/>
            <person name="Luecker S."/>
            <person name="Lage O.M."/>
            <person name="Pohl T."/>
            <person name="Merkel B.J."/>
            <person name="Hornburger P."/>
            <person name="Mueller R.-W."/>
            <person name="Bruemmer F."/>
            <person name="Labrenz M."/>
            <person name="Spormann A.M."/>
            <person name="Op den Camp H."/>
            <person name="Overmann J."/>
            <person name="Amann R."/>
            <person name="Jetten M.S.M."/>
            <person name="Mascher T."/>
            <person name="Medema M.H."/>
            <person name="Devos D.P."/>
            <person name="Kaster A.-K."/>
            <person name="Ovreas L."/>
            <person name="Rohde M."/>
            <person name="Galperin M.Y."/>
            <person name="Jogler C."/>
        </authorList>
    </citation>
    <scope>NUCLEOTIDE SEQUENCE [LARGE SCALE GENOMIC DNA]</scope>
    <source>
        <strain evidence="2 3">Pan44</strain>
    </source>
</reference>
<dbReference type="SUPFAM" id="SSF51197">
    <property type="entry name" value="Clavaminate synthase-like"/>
    <property type="match status" value="1"/>
</dbReference>
<dbReference type="GO" id="GO:0005506">
    <property type="term" value="F:iron ion binding"/>
    <property type="evidence" value="ECO:0007669"/>
    <property type="project" value="UniProtKB-ARBA"/>
</dbReference>
<accession>A0A517SJZ3</accession>
<dbReference type="RefSeq" id="WP_145033917.1">
    <property type="nucleotide sequence ID" value="NZ_CP036271.1"/>
</dbReference>
<sequence length="235" mass="26448">MTNTPEFQRNGYHLAKGAVGDAPISEWLRAASRRMESAPEGLVSRHGEPYAMRGIVAQCPYIAACIRESILPRLIRPLLGREARLVRSLLLDKTPDNNWGVPWHRDLNIAVKNKGDVPGFNGWREKGEGWYVEPPFELLQKMVTARIHLDDCLADDGPLSVIPGSHEWPSLSWESIVERANDAEASEIHAHRGDALLMRPLLVHSSHRALKPSHRRVLHLEFCAEELPAGLEWCD</sequence>
<dbReference type="Pfam" id="PF05721">
    <property type="entry name" value="PhyH"/>
    <property type="match status" value="1"/>
</dbReference>
<dbReference type="Proteomes" id="UP000315700">
    <property type="component" value="Chromosome"/>
</dbReference>
<dbReference type="PANTHER" id="PTHR20883">
    <property type="entry name" value="PHYTANOYL-COA DIOXYGENASE DOMAIN CONTAINING 1"/>
    <property type="match status" value="1"/>
</dbReference>
<dbReference type="GO" id="GO:0016706">
    <property type="term" value="F:2-oxoglutarate-dependent dioxygenase activity"/>
    <property type="evidence" value="ECO:0007669"/>
    <property type="project" value="UniProtKB-ARBA"/>
</dbReference>
<dbReference type="KEGG" id="ccos:Pan44_44920"/>
<dbReference type="InParanoid" id="A0A517SJZ3"/>
<dbReference type="PANTHER" id="PTHR20883:SF48">
    <property type="entry name" value="ECTOINE DIOXYGENASE"/>
    <property type="match status" value="1"/>
</dbReference>
<keyword evidence="3" id="KW-1185">Reference proteome</keyword>
<dbReference type="AlphaFoldDB" id="A0A517SJZ3"/>
<dbReference type="InterPro" id="IPR008775">
    <property type="entry name" value="Phytyl_CoA_dOase-like"/>
</dbReference>
<comment type="cofactor">
    <cofactor evidence="1">
        <name>Fe(2+)</name>
        <dbReference type="ChEBI" id="CHEBI:29033"/>
    </cofactor>
</comment>
<dbReference type="Gene3D" id="2.60.120.620">
    <property type="entry name" value="q2cbj1_9rhob like domain"/>
    <property type="match status" value="1"/>
</dbReference>
<keyword evidence="2" id="KW-0560">Oxidoreductase</keyword>
<evidence type="ECO:0000313" key="2">
    <source>
        <dbReference type="EMBL" id="QDT56438.1"/>
    </source>
</evidence>
<keyword evidence="2" id="KW-0223">Dioxygenase</keyword>
<evidence type="ECO:0000313" key="3">
    <source>
        <dbReference type="Proteomes" id="UP000315700"/>
    </source>
</evidence>
<proteinExistence type="predicted"/>
<evidence type="ECO:0000256" key="1">
    <source>
        <dbReference type="ARBA" id="ARBA00001954"/>
    </source>
</evidence>
<name>A0A517SJZ3_9PLAN</name>
<gene>
    <name evidence="2" type="ORF">Pan44_44920</name>
</gene>